<sequence>MAPTPPDIITKILIAKAKTYESGTMEYSRKVSMTMTLLIYNPENLDLSKAGLSSQGVMDWKEFRGNANRVLMNGKILQDDYINNLSVVYKD</sequence>
<accession>A0AAE4C1I1</accession>
<reference evidence="1" key="1">
    <citation type="submission" date="2023-07" db="EMBL/GenBank/DDBJ databases">
        <title>Sorghum-associated microbial communities from plants grown in Nebraska, USA.</title>
        <authorList>
            <person name="Schachtman D."/>
        </authorList>
    </citation>
    <scope>NUCLEOTIDE SEQUENCE</scope>
    <source>
        <strain evidence="1">DS2360</strain>
    </source>
</reference>
<dbReference type="EMBL" id="JAVDQY010000001">
    <property type="protein sequence ID" value="MDR6525498.1"/>
    <property type="molecule type" value="Genomic_DNA"/>
</dbReference>
<dbReference type="Proteomes" id="UP001184861">
    <property type="component" value="Unassembled WGS sequence"/>
</dbReference>
<comment type="caution">
    <text evidence="1">The sequence shown here is derived from an EMBL/GenBank/DDBJ whole genome shotgun (WGS) entry which is preliminary data.</text>
</comment>
<name>A0AAE4C1I1_9FLAO</name>
<protein>
    <submittedName>
        <fullName evidence="1">Uncharacterized protein</fullName>
    </submittedName>
</protein>
<organism evidence="1 2">
    <name type="scientific">Chryseobacterium rhizosphaerae</name>
    <dbReference type="NCBI Taxonomy" id="395937"/>
    <lineage>
        <taxon>Bacteria</taxon>
        <taxon>Pseudomonadati</taxon>
        <taxon>Bacteroidota</taxon>
        <taxon>Flavobacteriia</taxon>
        <taxon>Flavobacteriales</taxon>
        <taxon>Weeksellaceae</taxon>
        <taxon>Chryseobacterium group</taxon>
        <taxon>Chryseobacterium</taxon>
    </lineage>
</organism>
<evidence type="ECO:0000313" key="2">
    <source>
        <dbReference type="Proteomes" id="UP001184861"/>
    </source>
</evidence>
<proteinExistence type="predicted"/>
<gene>
    <name evidence="1" type="ORF">J2787_000868</name>
</gene>
<dbReference type="RefSeq" id="WP_202272544.1">
    <property type="nucleotide sequence ID" value="NZ_JAVDQY010000001.1"/>
</dbReference>
<dbReference type="AlphaFoldDB" id="A0AAE4C1I1"/>
<evidence type="ECO:0000313" key="1">
    <source>
        <dbReference type="EMBL" id="MDR6525498.1"/>
    </source>
</evidence>